<dbReference type="GeneID" id="83624328"/>
<dbReference type="GO" id="GO:0003677">
    <property type="term" value="F:DNA binding"/>
    <property type="evidence" value="ECO:0007669"/>
    <property type="project" value="UniProtKB-KW"/>
</dbReference>
<organism evidence="3 5">
    <name type="scientific">Rhodococcus aetherivorans</name>
    <dbReference type="NCBI Taxonomy" id="191292"/>
    <lineage>
        <taxon>Bacteria</taxon>
        <taxon>Bacillati</taxon>
        <taxon>Actinomycetota</taxon>
        <taxon>Actinomycetes</taxon>
        <taxon>Mycobacteriales</taxon>
        <taxon>Nocardiaceae</taxon>
        <taxon>Rhodococcus</taxon>
    </lineage>
</organism>
<name>A0A5M3YLI0_9NOCA</name>
<dbReference type="Pfam" id="PF17765">
    <property type="entry name" value="MLTR_LBD"/>
    <property type="match status" value="1"/>
</dbReference>
<evidence type="ECO:0000259" key="1">
    <source>
        <dbReference type="SMART" id="SM00530"/>
    </source>
</evidence>
<dbReference type="Proteomes" id="UP001163947">
    <property type="component" value="Chromosome"/>
</dbReference>
<dbReference type="EMBL" id="CP106982">
    <property type="protein sequence ID" value="UYF94181.1"/>
    <property type="molecule type" value="Genomic_DNA"/>
</dbReference>
<evidence type="ECO:0000313" key="3">
    <source>
        <dbReference type="EMBL" id="UYF94181.1"/>
    </source>
</evidence>
<reference evidence="3" key="3">
    <citation type="submission" date="2022-09" db="EMBL/GenBank/DDBJ databases">
        <title>The genome sequence of Rhodococcus aetherivorans N1.</title>
        <authorList>
            <person name="Jiang W."/>
        </authorList>
    </citation>
    <scope>NUCLEOTIDE SEQUENCE</scope>
    <source>
        <strain evidence="3">N1</strain>
    </source>
</reference>
<keyword evidence="2" id="KW-0238">DNA-binding</keyword>
<sequence length="278" mass="31578">MNATSKENRRTELSIFLRRHRARLSPSDVGLVASGRRRTPGLRREEVAALANVGLSWYTWLEQGRPINVSSQVLDAISRALRLDDAERIHLRLLAGVPDRSPNTQQRSTVRDDLLQYIVDGFREPAYIVNRHWCVDVANIPARDLLDVRAGTNCLVRFFTEDGRAQRYCDPEATARSLVGRYRLQVARYVDDPVFAETARRLCRESEVFAALWDERSVCAEPPELLAFRHEEFGRIDFRTVSFPLGSDPSRALVLQIPESGYRSTGSDTPVRIERVAG</sequence>
<reference evidence="2 4" key="1">
    <citation type="journal article" date="2018" name="Biodegradation">
        <title>1,4-Dioxane degradation characteristics of Rhodococcus aetherivorans JCM 14343.</title>
        <authorList>
            <person name="Inoue D."/>
            <person name="Tsunoda T."/>
            <person name="Yamamoto N."/>
            <person name="Ike M."/>
            <person name="Sei K."/>
        </authorList>
    </citation>
    <scope>NUCLEOTIDE SEQUENCE [LARGE SCALE GENOMIC DNA]</scope>
    <source>
        <strain evidence="2 4">JCM 14343</strain>
    </source>
</reference>
<dbReference type="SMART" id="SM00530">
    <property type="entry name" value="HTH_XRE"/>
    <property type="match status" value="1"/>
</dbReference>
<gene>
    <name evidence="3" type="ORF">OCS65_27910</name>
    <name evidence="2" type="ORF">RAJCM14343_5976</name>
</gene>
<dbReference type="RefSeq" id="WP_043801803.1">
    <property type="nucleotide sequence ID" value="NZ_BAAAYP010000004.1"/>
</dbReference>
<evidence type="ECO:0000313" key="4">
    <source>
        <dbReference type="Proteomes" id="UP000325466"/>
    </source>
</evidence>
<proteinExistence type="predicted"/>
<dbReference type="InterPro" id="IPR041413">
    <property type="entry name" value="MLTR_LBD"/>
</dbReference>
<dbReference type="PANTHER" id="PTHR35010">
    <property type="entry name" value="BLL4672 PROTEIN-RELATED"/>
    <property type="match status" value="1"/>
</dbReference>
<reference evidence="2" key="2">
    <citation type="submission" date="2019-10" db="EMBL/GenBank/DDBJ databases">
        <title>Draft genome sequence of Rhodococcus aetherivorans JCM 14343.</title>
        <authorList>
            <person name="Inoue D."/>
            <person name="Nakazawa M."/>
            <person name="Yamamoto N."/>
            <person name="Sei K."/>
            <person name="Ike M."/>
        </authorList>
    </citation>
    <scope>NUCLEOTIDE SEQUENCE</scope>
    <source>
        <strain evidence="2">JCM 14343</strain>
    </source>
</reference>
<dbReference type="InterPro" id="IPR001387">
    <property type="entry name" value="Cro/C1-type_HTH"/>
</dbReference>
<dbReference type="CDD" id="cd00093">
    <property type="entry name" value="HTH_XRE"/>
    <property type="match status" value="1"/>
</dbReference>
<keyword evidence="4" id="KW-1185">Reference proteome</keyword>
<evidence type="ECO:0000313" key="2">
    <source>
        <dbReference type="EMBL" id="GES40681.1"/>
    </source>
</evidence>
<accession>A0A5M3YLI0</accession>
<protein>
    <submittedName>
        <fullName evidence="2">DNA-binding protein</fullName>
    </submittedName>
    <submittedName>
        <fullName evidence="3">Helix-turn-helix transcriptional regulator</fullName>
    </submittedName>
</protein>
<dbReference type="Gene3D" id="3.30.450.180">
    <property type="match status" value="1"/>
</dbReference>
<dbReference type="Gene3D" id="1.10.260.40">
    <property type="entry name" value="lambda repressor-like DNA-binding domains"/>
    <property type="match status" value="1"/>
</dbReference>
<dbReference type="AlphaFoldDB" id="A0A5M3YLI0"/>
<dbReference type="InterPro" id="IPR010982">
    <property type="entry name" value="Lambda_DNA-bd_dom_sf"/>
</dbReference>
<feature type="domain" description="HTH cro/C1-type" evidence="1">
    <location>
        <begin position="16"/>
        <end position="88"/>
    </location>
</feature>
<dbReference type="Proteomes" id="UP000325466">
    <property type="component" value="Unassembled WGS sequence"/>
</dbReference>
<dbReference type="Pfam" id="PF13560">
    <property type="entry name" value="HTH_31"/>
    <property type="match status" value="1"/>
</dbReference>
<dbReference type="SUPFAM" id="SSF47413">
    <property type="entry name" value="lambda repressor-like DNA-binding domains"/>
    <property type="match status" value="1"/>
</dbReference>
<dbReference type="PANTHER" id="PTHR35010:SF3">
    <property type="entry name" value="BLL4873 PROTEIN"/>
    <property type="match status" value="1"/>
</dbReference>
<dbReference type="EMBL" id="BLAH01000255">
    <property type="protein sequence ID" value="GES40681.1"/>
    <property type="molecule type" value="Genomic_DNA"/>
</dbReference>
<evidence type="ECO:0000313" key="5">
    <source>
        <dbReference type="Proteomes" id="UP001163947"/>
    </source>
</evidence>